<proteinExistence type="predicted"/>
<name>A0A166P218_9AGAM</name>
<dbReference type="AlphaFoldDB" id="A0A166P218"/>
<evidence type="ECO:0000256" key="1">
    <source>
        <dbReference type="SAM" id="MobiDB-lite"/>
    </source>
</evidence>
<feature type="compositionally biased region" description="Basic residues" evidence="1">
    <location>
        <begin position="315"/>
        <end position="325"/>
    </location>
</feature>
<dbReference type="EMBL" id="KV417519">
    <property type="protein sequence ID" value="KZP25622.1"/>
    <property type="molecule type" value="Genomic_DNA"/>
</dbReference>
<evidence type="ECO:0000313" key="3">
    <source>
        <dbReference type="Proteomes" id="UP000076532"/>
    </source>
</evidence>
<accession>A0A166P218</accession>
<evidence type="ECO:0000313" key="2">
    <source>
        <dbReference type="EMBL" id="KZP25622.1"/>
    </source>
</evidence>
<gene>
    <name evidence="2" type="ORF">FIBSPDRAFT_950033</name>
</gene>
<dbReference type="Proteomes" id="UP000076532">
    <property type="component" value="Unassembled WGS sequence"/>
</dbReference>
<keyword evidence="3" id="KW-1185">Reference proteome</keyword>
<sequence>MGSGSKPKNSTATSETPYEELSFGEKCARTRAKNKALQDAEEKKVASKPKKAHAAQTEAKEKRVWIESDRGKRKRQNSDAQKHLEPEQPPKSKKKRGRSASVRADEKDIVVLTDTKKDKGKSKAEAMVPAARLYPAPNFDQSSDDGDERTGRTASGSRRKQLNHDEQDDSSSGDLSVGSIRKDSEPEESEGEDGLKGDSQSIQETLALEAPRWATPAPVRAGSNAPRKLERKAAHSRSASASSCSLMFTFEPRYSPSGMQSPIAVDSDSSHRSFRFSSEENFGLRRESKAQPSSAAYRSLNRGHHYRSAREHASHPAKRTPSKRQIKQELEVQWTRVILLAD</sequence>
<feature type="compositionally biased region" description="Basic and acidic residues" evidence="1">
    <location>
        <begin position="58"/>
        <end position="90"/>
    </location>
</feature>
<feature type="compositionally biased region" description="Basic and acidic residues" evidence="1">
    <location>
        <begin position="103"/>
        <end position="124"/>
    </location>
</feature>
<protein>
    <submittedName>
        <fullName evidence="2">Uncharacterized protein</fullName>
    </submittedName>
</protein>
<feature type="region of interest" description="Disordered" evidence="1">
    <location>
        <begin position="1"/>
        <end position="242"/>
    </location>
</feature>
<reference evidence="2 3" key="1">
    <citation type="journal article" date="2016" name="Mol. Biol. Evol.">
        <title>Comparative Genomics of Early-Diverging Mushroom-Forming Fungi Provides Insights into the Origins of Lignocellulose Decay Capabilities.</title>
        <authorList>
            <person name="Nagy L.G."/>
            <person name="Riley R."/>
            <person name="Tritt A."/>
            <person name="Adam C."/>
            <person name="Daum C."/>
            <person name="Floudas D."/>
            <person name="Sun H."/>
            <person name="Yadav J.S."/>
            <person name="Pangilinan J."/>
            <person name="Larsson K.H."/>
            <person name="Matsuura K."/>
            <person name="Barry K."/>
            <person name="Labutti K."/>
            <person name="Kuo R."/>
            <person name="Ohm R.A."/>
            <person name="Bhattacharya S.S."/>
            <person name="Shirouzu T."/>
            <person name="Yoshinaga Y."/>
            <person name="Martin F.M."/>
            <person name="Grigoriev I.V."/>
            <person name="Hibbett D.S."/>
        </authorList>
    </citation>
    <scope>NUCLEOTIDE SEQUENCE [LARGE SCALE GENOMIC DNA]</scope>
    <source>
        <strain evidence="2 3">CBS 109695</strain>
    </source>
</reference>
<feature type="region of interest" description="Disordered" evidence="1">
    <location>
        <begin position="259"/>
        <end position="326"/>
    </location>
</feature>
<organism evidence="2 3">
    <name type="scientific">Athelia psychrophila</name>
    <dbReference type="NCBI Taxonomy" id="1759441"/>
    <lineage>
        <taxon>Eukaryota</taxon>
        <taxon>Fungi</taxon>
        <taxon>Dikarya</taxon>
        <taxon>Basidiomycota</taxon>
        <taxon>Agaricomycotina</taxon>
        <taxon>Agaricomycetes</taxon>
        <taxon>Agaricomycetidae</taxon>
        <taxon>Atheliales</taxon>
        <taxon>Atheliaceae</taxon>
        <taxon>Athelia</taxon>
    </lineage>
</organism>
<feature type="compositionally biased region" description="Polar residues" evidence="1">
    <location>
        <begin position="1"/>
        <end position="16"/>
    </location>
</feature>
<feature type="compositionally biased region" description="Basic and acidic residues" evidence="1">
    <location>
        <begin position="36"/>
        <end position="45"/>
    </location>
</feature>